<evidence type="ECO:0000313" key="5">
    <source>
        <dbReference type="Proteomes" id="UP001652662"/>
    </source>
</evidence>
<protein>
    <submittedName>
        <fullName evidence="6">Phosphoribosyl pyrophosphate synthase-associated protein 1 isoform X2</fullName>
    </submittedName>
</protein>
<dbReference type="Gene3D" id="3.40.50.2020">
    <property type="match status" value="2"/>
</dbReference>
<accession>A0ABM4JJF0</accession>
<dbReference type="InterPro" id="IPR029099">
    <property type="entry name" value="Pribosyltran_N"/>
</dbReference>
<dbReference type="GeneID" id="103541300"/>
<keyword evidence="5" id="KW-1185">Reference proteome</keyword>
<comment type="similarity">
    <text evidence="1">Belongs to the ribose-phosphate pyrophosphokinase family.</text>
</comment>
<dbReference type="NCBIfam" id="TIGR01251">
    <property type="entry name" value="ribP_PPkin"/>
    <property type="match status" value="1"/>
</dbReference>
<evidence type="ECO:0000259" key="4">
    <source>
        <dbReference type="Pfam" id="PF13793"/>
    </source>
</evidence>
<dbReference type="Pfam" id="PF13793">
    <property type="entry name" value="Pribosyltran_N"/>
    <property type="match status" value="1"/>
</dbReference>
<proteinExistence type="inferred from homology"/>
<dbReference type="PANTHER" id="PTHR10210">
    <property type="entry name" value="RIBOSE-PHOSPHATE DIPHOSPHOKINASE FAMILY MEMBER"/>
    <property type="match status" value="1"/>
</dbReference>
<feature type="domain" description="Ribose-phosphate pyrophosphokinase N-terminal" evidence="4">
    <location>
        <begin position="92"/>
        <end position="190"/>
    </location>
</feature>
<name>A0ABM4JJF0_EQUPR</name>
<dbReference type="Proteomes" id="UP001652662">
    <property type="component" value="Chromosome 10"/>
</dbReference>
<dbReference type="InterPro" id="IPR029057">
    <property type="entry name" value="PRTase-like"/>
</dbReference>
<evidence type="ECO:0000256" key="1">
    <source>
        <dbReference type="ARBA" id="ARBA00006478"/>
    </source>
</evidence>
<dbReference type="InterPro" id="IPR005946">
    <property type="entry name" value="Rib-P_diPkinase"/>
</dbReference>
<gene>
    <name evidence="6" type="primary">PRPSAP1</name>
</gene>
<dbReference type="SMART" id="SM01400">
    <property type="entry name" value="Pribosyltran_N"/>
    <property type="match status" value="1"/>
</dbReference>
<dbReference type="InterPro" id="IPR000836">
    <property type="entry name" value="PRTase_dom"/>
</dbReference>
<keyword evidence="2" id="KW-0545">Nucleotide biosynthesis</keyword>
<feature type="region of interest" description="Disordered" evidence="3">
    <location>
        <begin position="24"/>
        <end position="76"/>
    </location>
</feature>
<organism evidence="5 6">
    <name type="scientific">Equus przewalskii</name>
    <name type="common">Przewalski's horse</name>
    <name type="synonym">Equus caballus przewalskii</name>
    <dbReference type="NCBI Taxonomy" id="9798"/>
    <lineage>
        <taxon>Eukaryota</taxon>
        <taxon>Metazoa</taxon>
        <taxon>Chordata</taxon>
        <taxon>Craniata</taxon>
        <taxon>Vertebrata</taxon>
        <taxon>Euteleostomi</taxon>
        <taxon>Mammalia</taxon>
        <taxon>Eutheria</taxon>
        <taxon>Laurasiatheria</taxon>
        <taxon>Perissodactyla</taxon>
        <taxon>Equidae</taxon>
        <taxon>Equus</taxon>
    </lineage>
</organism>
<evidence type="ECO:0000256" key="3">
    <source>
        <dbReference type="SAM" id="MobiDB-lite"/>
    </source>
</evidence>
<dbReference type="CDD" id="cd06223">
    <property type="entry name" value="PRTases_typeI"/>
    <property type="match status" value="1"/>
</dbReference>
<dbReference type="PANTHER" id="PTHR10210:SF28">
    <property type="entry name" value="PHOSPHORIBOSYL PYROPHOSPHATE SYNTHASE-ASSOCIATED PROTEIN 1"/>
    <property type="match status" value="1"/>
</dbReference>
<dbReference type="SUPFAM" id="SSF53271">
    <property type="entry name" value="PRTase-like"/>
    <property type="match status" value="2"/>
</dbReference>
<sequence length="420" mass="46127">MWPRRPAPAGGSGRVLPFGGWTNAWRGQKAPPPPVLLFSGSLTSPPPQPRHLARSPSVRPPPPPPGAMGTIPSPSGWAPGREGLRLGLRFPRRLGAELGKSVVYQETNGETRVEIKESVRGQDIFIIQTIPRDVNTAVMELLIMAYALKTACARNIIGVIPYFPYSKQSKMRKRGSIVCKLLASMLAKAGLTHIITMDLHQKEIQGFFSFPVDNLRASPFLLQYIQEEIPNYRNAVIVAKSPDAAKRAQSYAERLRLGLAVIHGEAQCTELDMDDGRHSPPMVKNATVHPGLELPLMMAKEKPPITVVGDVGGRIAIIVDDIIDDVESFVAAAEILKERGAYKIYVMATHGILSAEAPRLIEESTIDEVVVTNTVPHEVQKLQCPKIKTVDISLILSEAIRRIHNGESMAYLFRNITVDD</sequence>
<dbReference type="Pfam" id="PF14572">
    <property type="entry name" value="Pribosyl_synth"/>
    <property type="match status" value="1"/>
</dbReference>
<dbReference type="RefSeq" id="XP_070416062.1">
    <property type="nucleotide sequence ID" value="XM_070559961.1"/>
</dbReference>
<evidence type="ECO:0000256" key="2">
    <source>
        <dbReference type="ARBA" id="ARBA00022727"/>
    </source>
</evidence>
<evidence type="ECO:0000313" key="6">
    <source>
        <dbReference type="RefSeq" id="XP_070416062.1"/>
    </source>
</evidence>
<reference evidence="6" key="1">
    <citation type="submission" date="2025-08" db="UniProtKB">
        <authorList>
            <consortium name="RefSeq"/>
        </authorList>
    </citation>
    <scope>IDENTIFICATION</scope>
    <source>
        <tissue evidence="6">Blood</tissue>
    </source>
</reference>